<feature type="chain" id="PRO_5007487025" description="Leucine-rich repeat domain-containing protein" evidence="2">
    <location>
        <begin position="21"/>
        <end position="616"/>
    </location>
</feature>
<comment type="caution">
    <text evidence="3">The sequence shown here is derived from an EMBL/GenBank/DDBJ whole genome shotgun (WGS) entry which is preliminary data.</text>
</comment>
<organism evidence="3">
    <name type="scientific">Bacteroides intestinalis</name>
    <dbReference type="NCBI Taxonomy" id="329854"/>
    <lineage>
        <taxon>Bacteria</taxon>
        <taxon>Pseudomonadati</taxon>
        <taxon>Bacteroidota</taxon>
        <taxon>Bacteroidia</taxon>
        <taxon>Bacteroidales</taxon>
        <taxon>Bacteroidaceae</taxon>
        <taxon>Bacteroides</taxon>
    </lineage>
</organism>
<dbReference type="PATRIC" id="fig|329854.7.peg.1986"/>
<name>A0A139LIX2_9BACE</name>
<dbReference type="PANTHER" id="PTHR45661">
    <property type="entry name" value="SURFACE ANTIGEN"/>
    <property type="match status" value="1"/>
</dbReference>
<feature type="compositionally biased region" description="Polar residues" evidence="1">
    <location>
        <begin position="596"/>
        <end position="607"/>
    </location>
</feature>
<dbReference type="PANTHER" id="PTHR45661:SF3">
    <property type="entry name" value="IG-LIKE DOMAIN-CONTAINING PROTEIN"/>
    <property type="match status" value="1"/>
</dbReference>
<dbReference type="PROSITE" id="PS51257">
    <property type="entry name" value="PROKAR_LIPOPROTEIN"/>
    <property type="match status" value="1"/>
</dbReference>
<dbReference type="SUPFAM" id="SSF52058">
    <property type="entry name" value="L domain-like"/>
    <property type="match status" value="1"/>
</dbReference>
<evidence type="ECO:0008006" key="5">
    <source>
        <dbReference type="Google" id="ProtNLM"/>
    </source>
</evidence>
<dbReference type="AlphaFoldDB" id="A0A139LIX2"/>
<accession>A0A139LIX2</accession>
<evidence type="ECO:0000313" key="3">
    <source>
        <dbReference type="EMBL" id="KXT51396.1"/>
    </source>
</evidence>
<evidence type="ECO:0000313" key="4">
    <source>
        <dbReference type="Proteomes" id="UP000070319"/>
    </source>
</evidence>
<protein>
    <recommendedName>
        <fullName evidence="5">Leucine-rich repeat domain-containing protein</fullName>
    </recommendedName>
</protein>
<keyword evidence="2" id="KW-0732">Signal</keyword>
<dbReference type="Gene3D" id="3.80.10.10">
    <property type="entry name" value="Ribonuclease Inhibitor"/>
    <property type="match status" value="2"/>
</dbReference>
<dbReference type="Proteomes" id="UP000070319">
    <property type="component" value="Unassembled WGS sequence"/>
</dbReference>
<gene>
    <name evidence="3" type="ORF">HMPREF2531_01951</name>
</gene>
<reference evidence="3 4" key="1">
    <citation type="submission" date="2016-02" db="EMBL/GenBank/DDBJ databases">
        <authorList>
            <person name="Wen L."/>
            <person name="He K."/>
            <person name="Yang H."/>
        </authorList>
    </citation>
    <scope>NUCLEOTIDE SEQUENCE [LARGE SCALE GENOMIC DNA]</scope>
    <source>
        <strain evidence="3 4">KLE1704</strain>
    </source>
</reference>
<evidence type="ECO:0000256" key="2">
    <source>
        <dbReference type="SAM" id="SignalP"/>
    </source>
</evidence>
<feature type="region of interest" description="Disordered" evidence="1">
    <location>
        <begin position="590"/>
        <end position="616"/>
    </location>
</feature>
<dbReference type="InterPro" id="IPR053139">
    <property type="entry name" value="Surface_bspA-like"/>
</dbReference>
<dbReference type="Pfam" id="PF13306">
    <property type="entry name" value="LRR_5"/>
    <property type="match status" value="1"/>
</dbReference>
<dbReference type="RefSeq" id="WP_061435541.1">
    <property type="nucleotide sequence ID" value="NZ_KQ968691.1"/>
</dbReference>
<dbReference type="EMBL" id="LTDF01000074">
    <property type="protein sequence ID" value="KXT51396.1"/>
    <property type="molecule type" value="Genomic_DNA"/>
</dbReference>
<dbReference type="InterPro" id="IPR032675">
    <property type="entry name" value="LRR_dom_sf"/>
</dbReference>
<feature type="signal peptide" evidence="2">
    <location>
        <begin position="1"/>
        <end position="20"/>
    </location>
</feature>
<evidence type="ECO:0000256" key="1">
    <source>
        <dbReference type="SAM" id="MobiDB-lite"/>
    </source>
</evidence>
<sequence>MKRVKYIVAFAVILILAACTNSDVLDNASNSPSLLTKSDDLEAFEVHLETAGTLSDKLGDKKSTVQKLTVSGPIDADDVNTFRSMPELLVLDIKGVEFIETSKMYHTTSGTGSSHKVEKNKIGEFMFTGAEASCKFISVTIPDNITAIGKGAFFSCPIESISLPDGLKTIGAHAFQETYQLSSVVIPNTVTAIGERAFFSSAIKSANIPEGITSIPAECFYGCVNLSSIVIPESVITIGYDGFSSCYSLESVQLPSHLEKIEGNAFSMCAFKTILLPESLTSIGDNALAYGTLEKIVLPGKLEKLGNQVFRQCALKELTIPSSVTDLGIEIVMDCHEITALFHEGKADLHGPFGSYGENGNLNCLVYLSDPETSTTSELRNIIINGVASSIVLTDKFPFRCPREFKTQKIAYTKSFNEQTAWSPMPGQAGGWAGISLPFTVMNIIHKDGRILTPFNANVEDAKPFWLRKLTGNGFEDVISIESGEPYIIAMPNNKKYAEEYNITGEVIFSAQDVDKGITIPVTSYKNVEGPLFKLNSSYETQRQSSSIYVLNSYDRVDGYNFGGVFVRSLRDTYPFEAYVTDKSISAQAPDMHSIGSGTKTRSTHTVGNKPDIDDM</sequence>
<dbReference type="InterPro" id="IPR026906">
    <property type="entry name" value="LRR_5"/>
</dbReference>
<proteinExistence type="predicted"/>